<reference evidence="2 3" key="1">
    <citation type="journal article" date="2016" name="Mol. Biol. Evol.">
        <title>Comparative Genomics of Early-Diverging Mushroom-Forming Fungi Provides Insights into the Origins of Lignocellulose Decay Capabilities.</title>
        <authorList>
            <person name="Nagy L.G."/>
            <person name="Riley R."/>
            <person name="Tritt A."/>
            <person name="Adam C."/>
            <person name="Daum C."/>
            <person name="Floudas D."/>
            <person name="Sun H."/>
            <person name="Yadav J.S."/>
            <person name="Pangilinan J."/>
            <person name="Larsson K.H."/>
            <person name="Matsuura K."/>
            <person name="Barry K."/>
            <person name="Labutti K."/>
            <person name="Kuo R."/>
            <person name="Ohm R.A."/>
            <person name="Bhattacharya S.S."/>
            <person name="Shirouzu T."/>
            <person name="Yoshinaga Y."/>
            <person name="Martin F.M."/>
            <person name="Grigoriev I.V."/>
            <person name="Hibbett D.S."/>
        </authorList>
    </citation>
    <scope>NUCLEOTIDE SEQUENCE [LARGE SCALE GENOMIC DNA]</scope>
    <source>
        <strain evidence="2 3">TUFC12733</strain>
    </source>
</reference>
<gene>
    <name evidence="2" type="ORF">CALVIDRAFT_561069</name>
</gene>
<dbReference type="AlphaFoldDB" id="A0A167QGN6"/>
<accession>A0A167QGN6</accession>
<evidence type="ECO:0000313" key="2">
    <source>
        <dbReference type="EMBL" id="KZO99743.1"/>
    </source>
</evidence>
<keyword evidence="3" id="KW-1185">Reference proteome</keyword>
<feature type="coiled-coil region" evidence="1">
    <location>
        <begin position="208"/>
        <end position="235"/>
    </location>
</feature>
<organism evidence="2 3">
    <name type="scientific">Calocera viscosa (strain TUFC12733)</name>
    <dbReference type="NCBI Taxonomy" id="1330018"/>
    <lineage>
        <taxon>Eukaryota</taxon>
        <taxon>Fungi</taxon>
        <taxon>Dikarya</taxon>
        <taxon>Basidiomycota</taxon>
        <taxon>Agaricomycotina</taxon>
        <taxon>Dacrymycetes</taxon>
        <taxon>Dacrymycetales</taxon>
        <taxon>Dacrymycetaceae</taxon>
        <taxon>Calocera</taxon>
    </lineage>
</organism>
<dbReference type="Proteomes" id="UP000076738">
    <property type="component" value="Unassembled WGS sequence"/>
</dbReference>
<sequence length="324" mass="36941">MSVPHPAVVLAASFDGHELKYLFPTNPNLNHEDQPYLFSFDIYTIFLRSSGAPPSGTFEKRYPMAPLALLGIEATDESLLGQGWQELKRVFAENLDVIRDEDRIAKLQFHVSILEEAVGKDLEEFMQLVESKLEDGNELCRKVVETITAIDSSLHELTNFRNIWILWYSGDPPRDTVLSSRIQDTILHDFGIAKEIVRTIITKSKNNTETAELRILALQTKLQALKNQFESIEERKAFSSLLEAMEDNHVLRQVHDYLWHHLRLLKSEEAEWKDPCSRLASPLGITHSHTAILPGCDMGELMDNADAEEPMDNMSREIEGEKQD</sequence>
<protein>
    <submittedName>
        <fullName evidence="2">Uncharacterized protein</fullName>
    </submittedName>
</protein>
<dbReference type="EMBL" id="KV417271">
    <property type="protein sequence ID" value="KZO99743.1"/>
    <property type="molecule type" value="Genomic_DNA"/>
</dbReference>
<evidence type="ECO:0000313" key="3">
    <source>
        <dbReference type="Proteomes" id="UP000076738"/>
    </source>
</evidence>
<keyword evidence="1" id="KW-0175">Coiled coil</keyword>
<name>A0A167QGN6_CALVF</name>
<evidence type="ECO:0000256" key="1">
    <source>
        <dbReference type="SAM" id="Coils"/>
    </source>
</evidence>
<proteinExistence type="predicted"/>